<evidence type="ECO:0000256" key="8">
    <source>
        <dbReference type="SAM" id="Phobius"/>
    </source>
</evidence>
<keyword evidence="11" id="KW-1185">Reference proteome</keyword>
<feature type="transmembrane region" description="Helical" evidence="8">
    <location>
        <begin position="308"/>
        <end position="325"/>
    </location>
</feature>
<evidence type="ECO:0000256" key="2">
    <source>
        <dbReference type="ARBA" id="ARBA00022475"/>
    </source>
</evidence>
<feature type="transmembrane region" description="Helical" evidence="8">
    <location>
        <begin position="285"/>
        <end position="302"/>
    </location>
</feature>
<feature type="transmembrane region" description="Helical" evidence="8">
    <location>
        <begin position="346"/>
        <end position="368"/>
    </location>
</feature>
<keyword evidence="3" id="KW-0328">Glycosyltransferase</keyword>
<keyword evidence="5 8" id="KW-0812">Transmembrane</keyword>
<feature type="transmembrane region" description="Helical" evidence="8">
    <location>
        <begin position="160"/>
        <end position="193"/>
    </location>
</feature>
<evidence type="ECO:0000256" key="7">
    <source>
        <dbReference type="ARBA" id="ARBA00023136"/>
    </source>
</evidence>
<dbReference type="EMBL" id="JADEXG010000050">
    <property type="protein sequence ID" value="MBE9079219.1"/>
    <property type="molecule type" value="Genomic_DNA"/>
</dbReference>
<organism evidence="10 11">
    <name type="scientific">Vasconcelosia minhoensis LEGE 07310</name>
    <dbReference type="NCBI Taxonomy" id="915328"/>
    <lineage>
        <taxon>Bacteria</taxon>
        <taxon>Bacillati</taxon>
        <taxon>Cyanobacteriota</taxon>
        <taxon>Cyanophyceae</taxon>
        <taxon>Nodosilineales</taxon>
        <taxon>Cymatolegaceae</taxon>
        <taxon>Vasconcelosia</taxon>
        <taxon>Vasconcelosia minhoensis</taxon>
    </lineage>
</organism>
<dbReference type="PANTHER" id="PTHR33908">
    <property type="entry name" value="MANNOSYLTRANSFERASE YKCB-RELATED"/>
    <property type="match status" value="1"/>
</dbReference>
<feature type="transmembrane region" description="Helical" evidence="8">
    <location>
        <begin position="254"/>
        <end position="278"/>
    </location>
</feature>
<keyword evidence="6 8" id="KW-1133">Transmembrane helix</keyword>
<keyword evidence="7 8" id="KW-0472">Membrane</keyword>
<evidence type="ECO:0000259" key="9">
    <source>
        <dbReference type="Pfam" id="PF13231"/>
    </source>
</evidence>
<gene>
    <name evidence="10" type="ORF">IQ241_18260</name>
</gene>
<dbReference type="GO" id="GO:0016763">
    <property type="term" value="F:pentosyltransferase activity"/>
    <property type="evidence" value="ECO:0007669"/>
    <property type="project" value="TreeGrafter"/>
</dbReference>
<dbReference type="GO" id="GO:0005886">
    <property type="term" value="C:plasma membrane"/>
    <property type="evidence" value="ECO:0007669"/>
    <property type="project" value="UniProtKB-SubCell"/>
</dbReference>
<reference evidence="10" key="1">
    <citation type="submission" date="2020-10" db="EMBL/GenBank/DDBJ databases">
        <authorList>
            <person name="Castelo-Branco R."/>
            <person name="Eusebio N."/>
            <person name="Adriana R."/>
            <person name="Vieira A."/>
            <person name="Brugerolle De Fraissinette N."/>
            <person name="Rezende De Castro R."/>
            <person name="Schneider M.P."/>
            <person name="Vasconcelos V."/>
            <person name="Leao P.N."/>
        </authorList>
    </citation>
    <scope>NUCLEOTIDE SEQUENCE</scope>
    <source>
        <strain evidence="10">LEGE 07310</strain>
    </source>
</reference>
<proteinExistence type="predicted"/>
<dbReference type="GO" id="GO:0009103">
    <property type="term" value="P:lipopolysaccharide biosynthetic process"/>
    <property type="evidence" value="ECO:0007669"/>
    <property type="project" value="UniProtKB-ARBA"/>
</dbReference>
<evidence type="ECO:0000313" key="10">
    <source>
        <dbReference type="EMBL" id="MBE9079219.1"/>
    </source>
</evidence>
<dbReference type="GO" id="GO:0010041">
    <property type="term" value="P:response to iron(III) ion"/>
    <property type="evidence" value="ECO:0007669"/>
    <property type="project" value="TreeGrafter"/>
</dbReference>
<evidence type="ECO:0000256" key="1">
    <source>
        <dbReference type="ARBA" id="ARBA00004651"/>
    </source>
</evidence>
<feature type="transmembrane region" description="Helical" evidence="8">
    <location>
        <begin position="411"/>
        <end position="435"/>
    </location>
</feature>
<sequence length="542" mass="60388">MPSRYFSLLSLLLWAGLLLLVRSPEQSLLPHDEGYYALQGRWIMTSGDWLTVSWWGDPVYDRAIGLQWLIALAYQLFGSREGVARLPSTLACLGSVWLTYELGQRWLGQRAAWWGAAILAVTPIWIQAGRLAMQDMPLVFVELLGIWALLKAEEQSGQRIAWGILAGSTVGLGFLFKSFMIVLPLVALLPYLVVSHRRHLLNPGLYVGLVLGGLPPALWLGLSVDKYGLLPLQQMFGKLLLLSKDYEIESSPLYYLWSIPANGAPWPLLAIAGLWLAWPLPDKRKWLWLGYPLIMLAELSYFDTRTWYYPLQIYPFIALLAAIPLEELARRYRRAYRLGREGLIRGLSYGLGLFGGMLLTAGVIVWALPQRLGLAADERIYGLLGIAAGLGWLVPLLVFRRDRQRSAGRWVGLWQAGWLLGPGLAIATLCVTGLWGNYSPTVKNALRSPDISAVLAQHPVDFVMPNGGPAKTTILITFYTPQLGKRLSAIEQIPPDTYAWVAPEAAPVPPTYRVLAEVKDWQLVKTPPTPLRGRIGSPYSES</sequence>
<dbReference type="RefSeq" id="WP_193909948.1">
    <property type="nucleotide sequence ID" value="NZ_JADEXG010000050.1"/>
</dbReference>
<dbReference type="Proteomes" id="UP000636505">
    <property type="component" value="Unassembled WGS sequence"/>
</dbReference>
<evidence type="ECO:0000256" key="6">
    <source>
        <dbReference type="ARBA" id="ARBA00022989"/>
    </source>
</evidence>
<feature type="transmembrane region" description="Helical" evidence="8">
    <location>
        <begin position="112"/>
        <end position="133"/>
    </location>
</feature>
<accession>A0A8J7DRS4</accession>
<name>A0A8J7DRS4_9CYAN</name>
<keyword evidence="4" id="KW-0808">Transferase</keyword>
<comment type="caution">
    <text evidence="10">The sequence shown here is derived from an EMBL/GenBank/DDBJ whole genome shotgun (WGS) entry which is preliminary data.</text>
</comment>
<protein>
    <submittedName>
        <fullName evidence="10">Glycosyltransferase family 39 protein</fullName>
    </submittedName>
</protein>
<feature type="transmembrane region" description="Helical" evidence="8">
    <location>
        <begin position="380"/>
        <end position="399"/>
    </location>
</feature>
<evidence type="ECO:0000256" key="4">
    <source>
        <dbReference type="ARBA" id="ARBA00022679"/>
    </source>
</evidence>
<feature type="transmembrane region" description="Helical" evidence="8">
    <location>
        <begin position="205"/>
        <end position="222"/>
    </location>
</feature>
<comment type="subcellular location">
    <subcellularLocation>
        <location evidence="1">Cell membrane</location>
        <topology evidence="1">Multi-pass membrane protein</topology>
    </subcellularLocation>
</comment>
<dbReference type="Pfam" id="PF13231">
    <property type="entry name" value="PMT_2"/>
    <property type="match status" value="1"/>
</dbReference>
<dbReference type="AlphaFoldDB" id="A0A8J7DRS4"/>
<dbReference type="InterPro" id="IPR038731">
    <property type="entry name" value="RgtA/B/C-like"/>
</dbReference>
<evidence type="ECO:0000313" key="11">
    <source>
        <dbReference type="Proteomes" id="UP000636505"/>
    </source>
</evidence>
<dbReference type="InterPro" id="IPR050297">
    <property type="entry name" value="LipidA_mod_glycosyltrf_83"/>
</dbReference>
<feature type="domain" description="Glycosyltransferase RgtA/B/C/D-like" evidence="9">
    <location>
        <begin position="61"/>
        <end position="211"/>
    </location>
</feature>
<evidence type="ECO:0000256" key="5">
    <source>
        <dbReference type="ARBA" id="ARBA00022692"/>
    </source>
</evidence>
<evidence type="ECO:0000256" key="3">
    <source>
        <dbReference type="ARBA" id="ARBA00022676"/>
    </source>
</evidence>
<keyword evidence="2" id="KW-1003">Cell membrane</keyword>
<dbReference type="PANTHER" id="PTHR33908:SF3">
    <property type="entry name" value="UNDECAPRENYL PHOSPHATE-ALPHA-4-AMINO-4-DEOXY-L-ARABINOSE ARABINOSYL TRANSFERASE"/>
    <property type="match status" value="1"/>
</dbReference>